<dbReference type="PANTHER" id="PTHR11728:SF1">
    <property type="entry name" value="GLYCEROL-3-PHOSPHATE DEHYDROGENASE [NAD(+)] 2, CHLOROPLASTIC"/>
    <property type="match status" value="1"/>
</dbReference>
<dbReference type="GO" id="GO:0046474">
    <property type="term" value="P:glycerophospholipid biosynthetic process"/>
    <property type="evidence" value="ECO:0007669"/>
    <property type="project" value="TreeGrafter"/>
</dbReference>
<feature type="binding site" evidence="13">
    <location>
        <position position="255"/>
    </location>
    <ligand>
        <name>sn-glycerol 3-phosphate</name>
        <dbReference type="ChEBI" id="CHEBI:57597"/>
    </ligand>
</feature>
<keyword evidence="13" id="KW-0547">Nucleotide-binding</keyword>
<evidence type="ECO:0000256" key="4">
    <source>
        <dbReference type="ARBA" id="ARBA00023002"/>
    </source>
</evidence>
<dbReference type="Proteomes" id="UP000824150">
    <property type="component" value="Unassembled WGS sequence"/>
</dbReference>
<comment type="subcellular location">
    <subcellularLocation>
        <location evidence="13">Cytoplasm</location>
    </subcellularLocation>
</comment>
<comment type="catalytic activity">
    <reaction evidence="9">
        <text>sn-glycerol 3-phosphate + NADP(+) = dihydroxyacetone phosphate + NADPH + H(+)</text>
        <dbReference type="Rhea" id="RHEA:11096"/>
        <dbReference type="ChEBI" id="CHEBI:15378"/>
        <dbReference type="ChEBI" id="CHEBI:57597"/>
        <dbReference type="ChEBI" id="CHEBI:57642"/>
        <dbReference type="ChEBI" id="CHEBI:57783"/>
        <dbReference type="ChEBI" id="CHEBI:58349"/>
        <dbReference type="EC" id="1.1.1.94"/>
    </reaction>
    <physiologicalReaction direction="right-to-left" evidence="9">
        <dbReference type="Rhea" id="RHEA:11098"/>
    </physiologicalReaction>
</comment>
<feature type="binding site" evidence="13">
    <location>
        <position position="14"/>
    </location>
    <ligand>
        <name>NADPH</name>
        <dbReference type="ChEBI" id="CHEBI:57783"/>
    </ligand>
</feature>
<name>A0A9E2NTW8_9GAMM</name>
<keyword evidence="18" id="KW-0732">Signal</keyword>
<evidence type="ECO:0000256" key="6">
    <source>
        <dbReference type="ARBA" id="ARBA00023098"/>
    </source>
</evidence>
<feature type="binding site" evidence="13">
    <location>
        <position position="245"/>
    </location>
    <ligand>
        <name>sn-glycerol 3-phosphate</name>
        <dbReference type="ChEBI" id="CHEBI:57597"/>
    </ligand>
</feature>
<feature type="binding site" evidence="13">
    <location>
        <position position="192"/>
    </location>
    <ligand>
        <name>sn-glycerol 3-phosphate</name>
        <dbReference type="ChEBI" id="CHEBI:57597"/>
    </ligand>
</feature>
<feature type="binding site" evidence="13">
    <location>
        <position position="139"/>
    </location>
    <ligand>
        <name>sn-glycerol 3-phosphate</name>
        <dbReference type="ChEBI" id="CHEBI:57597"/>
    </ligand>
</feature>
<feature type="binding site" evidence="15">
    <location>
        <begin position="256"/>
        <end position="257"/>
    </location>
    <ligand>
        <name>substrate</name>
    </ligand>
</feature>
<feature type="binding site" evidence="16">
    <location>
        <begin position="10"/>
        <end position="15"/>
    </location>
    <ligand>
        <name>NAD(+)</name>
        <dbReference type="ChEBI" id="CHEBI:57540"/>
    </ligand>
</feature>
<evidence type="ECO:0000259" key="19">
    <source>
        <dbReference type="Pfam" id="PF01210"/>
    </source>
</evidence>
<evidence type="ECO:0000256" key="9">
    <source>
        <dbReference type="ARBA" id="ARBA00052716"/>
    </source>
</evidence>
<feature type="binding site" evidence="13">
    <location>
        <position position="280"/>
    </location>
    <ligand>
        <name>NADPH</name>
        <dbReference type="ChEBI" id="CHEBI:57783"/>
    </ligand>
</feature>
<dbReference type="PIRSF" id="PIRSF000114">
    <property type="entry name" value="Glycerol-3-P_dh"/>
    <property type="match status" value="1"/>
</dbReference>
<keyword evidence="2 13" id="KW-0444">Lipid biosynthesis</keyword>
<feature type="binding site" evidence="13">
    <location>
        <position position="108"/>
    </location>
    <ligand>
        <name>sn-glycerol 3-phosphate</name>
        <dbReference type="ChEBI" id="CHEBI:57597"/>
    </ligand>
</feature>
<feature type="chain" id="PRO_5038605157" description="Glycerol-3-phosphate dehydrogenase [NAD(P)+]" evidence="18">
    <location>
        <begin position="20"/>
        <end position="333"/>
    </location>
</feature>
<dbReference type="InterPro" id="IPR013328">
    <property type="entry name" value="6PGD_dom2"/>
</dbReference>
<feature type="binding site" evidence="15">
    <location>
        <position position="108"/>
    </location>
    <ligand>
        <name>substrate</name>
    </ligand>
</feature>
<keyword evidence="3 13" id="KW-0521">NADP</keyword>
<evidence type="ECO:0000259" key="20">
    <source>
        <dbReference type="Pfam" id="PF07479"/>
    </source>
</evidence>
<accession>A0A9E2NTW8</accession>
<feature type="domain" description="Glycerol-3-phosphate dehydrogenase NAD-dependent N-terminal" evidence="19">
    <location>
        <begin position="6"/>
        <end position="159"/>
    </location>
</feature>
<reference evidence="21" key="1">
    <citation type="journal article" date="2021" name="PeerJ">
        <title>Extensive microbial diversity within the chicken gut microbiome revealed by metagenomics and culture.</title>
        <authorList>
            <person name="Gilroy R."/>
            <person name="Ravi A."/>
            <person name="Getino M."/>
            <person name="Pursley I."/>
            <person name="Horton D.L."/>
            <person name="Alikhan N.F."/>
            <person name="Baker D."/>
            <person name="Gharbi K."/>
            <person name="Hall N."/>
            <person name="Watson M."/>
            <person name="Adriaenssens E.M."/>
            <person name="Foster-Nyarko E."/>
            <person name="Jarju S."/>
            <person name="Secka A."/>
            <person name="Antonio M."/>
            <person name="Oren A."/>
            <person name="Chaudhuri R.R."/>
            <person name="La Ragione R."/>
            <person name="Hildebrand F."/>
            <person name="Pallen M.J."/>
        </authorList>
    </citation>
    <scope>NUCLEOTIDE SEQUENCE</scope>
    <source>
        <strain evidence="21">687</strain>
    </source>
</reference>
<proteinExistence type="inferred from homology"/>
<dbReference type="EMBL" id="JAHLFG010000051">
    <property type="protein sequence ID" value="MBU3826789.1"/>
    <property type="molecule type" value="Genomic_DNA"/>
</dbReference>
<keyword evidence="13" id="KW-0963">Cytoplasm</keyword>
<evidence type="ECO:0000256" key="12">
    <source>
        <dbReference type="ARBA" id="ARBA00080511"/>
    </source>
</evidence>
<dbReference type="InterPro" id="IPR011128">
    <property type="entry name" value="G3P_DH_NAD-dep_N"/>
</dbReference>
<feature type="binding site" evidence="13">
    <location>
        <position position="34"/>
    </location>
    <ligand>
        <name>NADPH</name>
        <dbReference type="ChEBI" id="CHEBI:57783"/>
    </ligand>
</feature>
<dbReference type="Pfam" id="PF01210">
    <property type="entry name" value="NAD_Gly3P_dh_N"/>
    <property type="match status" value="1"/>
</dbReference>
<feature type="binding site" evidence="13">
    <location>
        <position position="282"/>
    </location>
    <ligand>
        <name>NADPH</name>
        <dbReference type="ChEBI" id="CHEBI:57783"/>
    </ligand>
</feature>
<dbReference type="Gene3D" id="3.40.50.720">
    <property type="entry name" value="NAD(P)-binding Rossmann-like Domain"/>
    <property type="match status" value="1"/>
</dbReference>
<dbReference type="SUPFAM" id="SSF48179">
    <property type="entry name" value="6-phosphogluconate dehydrogenase C-terminal domain-like"/>
    <property type="match status" value="1"/>
</dbReference>
<evidence type="ECO:0000256" key="16">
    <source>
        <dbReference type="PIRSR" id="PIRSR000114-3"/>
    </source>
</evidence>
<evidence type="ECO:0000256" key="1">
    <source>
        <dbReference type="ARBA" id="ARBA00011009"/>
    </source>
</evidence>
<evidence type="ECO:0000256" key="3">
    <source>
        <dbReference type="ARBA" id="ARBA00022857"/>
    </source>
</evidence>
<feature type="binding site" evidence="16">
    <location>
        <position position="141"/>
    </location>
    <ligand>
        <name>NAD(+)</name>
        <dbReference type="ChEBI" id="CHEBI:57540"/>
    </ligand>
</feature>
<feature type="domain" description="Glycerol-3-phosphate dehydrogenase NAD-dependent C-terminal" evidence="20">
    <location>
        <begin position="181"/>
        <end position="320"/>
    </location>
</feature>
<feature type="binding site" evidence="13">
    <location>
        <position position="256"/>
    </location>
    <ligand>
        <name>NADPH</name>
        <dbReference type="ChEBI" id="CHEBI:57783"/>
    </ligand>
</feature>
<comment type="pathway">
    <text evidence="13">Membrane lipid metabolism; glycerophospholipid metabolism.</text>
</comment>
<feature type="binding site" evidence="13">
    <location>
        <position position="257"/>
    </location>
    <ligand>
        <name>sn-glycerol 3-phosphate</name>
        <dbReference type="ChEBI" id="CHEBI:57597"/>
    </ligand>
</feature>
<feature type="active site" description="Proton acceptor" evidence="13 14">
    <location>
        <position position="192"/>
    </location>
</feature>
<feature type="signal peptide" evidence="18">
    <location>
        <begin position="1"/>
        <end position="19"/>
    </location>
</feature>
<dbReference type="GO" id="GO:0005829">
    <property type="term" value="C:cytosol"/>
    <property type="evidence" value="ECO:0007669"/>
    <property type="project" value="TreeGrafter"/>
</dbReference>
<dbReference type="InterPro" id="IPR006109">
    <property type="entry name" value="G3P_DH_NAD-dep_C"/>
</dbReference>
<feature type="binding site" evidence="13">
    <location>
        <position position="51"/>
    </location>
    <ligand>
        <name>NADPH</name>
        <dbReference type="ChEBI" id="CHEBI:57783"/>
    </ligand>
</feature>
<dbReference type="GO" id="GO:0005975">
    <property type="term" value="P:carbohydrate metabolic process"/>
    <property type="evidence" value="ECO:0007669"/>
    <property type="project" value="InterPro"/>
</dbReference>
<feature type="binding site" evidence="16">
    <location>
        <position position="256"/>
    </location>
    <ligand>
        <name>NAD(+)</name>
        <dbReference type="ChEBI" id="CHEBI:57540"/>
    </ligand>
</feature>
<dbReference type="Pfam" id="PF07479">
    <property type="entry name" value="NAD_Gly3P_dh_C"/>
    <property type="match status" value="1"/>
</dbReference>
<dbReference type="FunFam" id="3.40.50.720:FF:000019">
    <property type="entry name" value="Glycerol-3-phosphate dehydrogenase [NAD(P)+]"/>
    <property type="match status" value="1"/>
</dbReference>
<feature type="binding site" evidence="13">
    <location>
        <position position="13"/>
    </location>
    <ligand>
        <name>NADPH</name>
        <dbReference type="ChEBI" id="CHEBI:57783"/>
    </ligand>
</feature>
<comment type="caution">
    <text evidence="21">The sequence shown here is derived from an EMBL/GenBank/DDBJ whole genome shotgun (WGS) entry which is preliminary data.</text>
</comment>
<dbReference type="InterPro" id="IPR006168">
    <property type="entry name" value="G3P_DH_NAD-dep"/>
</dbReference>
<dbReference type="PROSITE" id="PS00957">
    <property type="entry name" value="NAD_G3PDH"/>
    <property type="match status" value="1"/>
</dbReference>
<comment type="function">
    <text evidence="13">Catalyzes the reduction of the glycolytic intermediate dihydroxyacetone phosphate (DHAP) to sn-glycerol 3-phosphate (G3P), the key precursor for phospholipid synthesis.</text>
</comment>
<dbReference type="GO" id="GO:0051287">
    <property type="term" value="F:NAD binding"/>
    <property type="evidence" value="ECO:0007669"/>
    <property type="project" value="InterPro"/>
</dbReference>
<dbReference type="SUPFAM" id="SSF51735">
    <property type="entry name" value="NAD(P)-binding Rossmann-fold domains"/>
    <property type="match status" value="1"/>
</dbReference>
<gene>
    <name evidence="13 21" type="primary">gpsA</name>
    <name evidence="21" type="ORF">IAA31_04795</name>
</gene>
<keyword evidence="6 13" id="KW-0443">Lipid metabolism</keyword>
<dbReference type="PANTHER" id="PTHR11728">
    <property type="entry name" value="GLYCEROL-3-PHOSPHATE DEHYDROGENASE"/>
    <property type="match status" value="1"/>
</dbReference>
<keyword evidence="4 13" id="KW-0560">Oxidoreductase</keyword>
<evidence type="ECO:0000256" key="11">
    <source>
        <dbReference type="ARBA" id="ARBA00069372"/>
    </source>
</evidence>
<evidence type="ECO:0000256" key="17">
    <source>
        <dbReference type="RuleBase" id="RU000437"/>
    </source>
</evidence>
<comment type="catalytic activity">
    <reaction evidence="13">
        <text>sn-glycerol 3-phosphate + NAD(+) = dihydroxyacetone phosphate + NADH + H(+)</text>
        <dbReference type="Rhea" id="RHEA:11092"/>
        <dbReference type="ChEBI" id="CHEBI:15378"/>
        <dbReference type="ChEBI" id="CHEBI:57540"/>
        <dbReference type="ChEBI" id="CHEBI:57597"/>
        <dbReference type="ChEBI" id="CHEBI:57642"/>
        <dbReference type="ChEBI" id="CHEBI:57945"/>
        <dbReference type="EC" id="1.1.1.94"/>
    </reaction>
</comment>
<dbReference type="NCBIfam" id="NF000942">
    <property type="entry name" value="PRK00094.1-4"/>
    <property type="match status" value="1"/>
</dbReference>
<comment type="similarity">
    <text evidence="1 13 17">Belongs to the NAD-dependent glycerol-3-phosphate dehydrogenase family.</text>
</comment>
<dbReference type="AlphaFoldDB" id="A0A9E2NTW8"/>
<evidence type="ECO:0000256" key="14">
    <source>
        <dbReference type="PIRSR" id="PIRSR000114-1"/>
    </source>
</evidence>
<evidence type="ECO:0000313" key="21">
    <source>
        <dbReference type="EMBL" id="MBU3826789.1"/>
    </source>
</evidence>
<evidence type="ECO:0000256" key="8">
    <source>
        <dbReference type="ARBA" id="ARBA00023264"/>
    </source>
</evidence>
<keyword evidence="8 13" id="KW-1208">Phospholipid metabolism</keyword>
<dbReference type="PRINTS" id="PR00077">
    <property type="entry name" value="GPDHDRGNASE"/>
</dbReference>
<dbReference type="HAMAP" id="MF_00394">
    <property type="entry name" value="NAD_Glyc3P_dehydrog"/>
    <property type="match status" value="1"/>
</dbReference>
<reference evidence="21" key="2">
    <citation type="submission" date="2021-04" db="EMBL/GenBank/DDBJ databases">
        <authorList>
            <person name="Gilroy R."/>
        </authorList>
    </citation>
    <scope>NUCLEOTIDE SEQUENCE</scope>
    <source>
        <strain evidence="21">687</strain>
    </source>
</reference>
<evidence type="ECO:0000256" key="2">
    <source>
        <dbReference type="ARBA" id="ARBA00022516"/>
    </source>
</evidence>
<evidence type="ECO:0000256" key="15">
    <source>
        <dbReference type="PIRSR" id="PIRSR000114-2"/>
    </source>
</evidence>
<dbReference type="FunFam" id="1.10.1040.10:FF:000001">
    <property type="entry name" value="Glycerol-3-phosphate dehydrogenase [NAD(P)+]"/>
    <property type="match status" value="1"/>
</dbReference>
<sequence>MYRCALTVLGAGSYGTALAMAASSRGQEVCLYARNPDKAAAMQSLRQNPYYLKDLPFPPSLHVTADLKAAVRAAPVLLLVIPSHSFKATLEEIKPLLAPKQALAWATKGLDLQTGKLLSTLAQEILGETMPLAVLSGPTFARELAQGMPTAIALASNDKLLTQTLIELLHTPSFRIYESHDLIGLQLGGAVKNVIAIGAGMSDGLGYGANARTALITRGLAEMIRLGVAMGATERCFMGLSGLGDLILTCTDNQSRNRRFGLLLGQGVAAKDALAQIGQVVEGYTMTDIVYRLGQKLQIKMPICEEIYAVLRQGKSGRAAAQALLSRELTVEE</sequence>
<evidence type="ECO:0000256" key="13">
    <source>
        <dbReference type="HAMAP-Rule" id="MF_00394"/>
    </source>
</evidence>
<evidence type="ECO:0000256" key="5">
    <source>
        <dbReference type="ARBA" id="ARBA00023027"/>
    </source>
</evidence>
<feature type="binding site" evidence="13">
    <location>
        <position position="137"/>
    </location>
    <ligand>
        <name>sn-glycerol 3-phosphate</name>
        <dbReference type="ChEBI" id="CHEBI:57597"/>
    </ligand>
</feature>
<dbReference type="GO" id="GO:0046168">
    <property type="term" value="P:glycerol-3-phosphate catabolic process"/>
    <property type="evidence" value="ECO:0007669"/>
    <property type="project" value="InterPro"/>
</dbReference>
<dbReference type="InterPro" id="IPR008927">
    <property type="entry name" value="6-PGluconate_DH-like_C_sf"/>
</dbReference>
<evidence type="ECO:0000256" key="7">
    <source>
        <dbReference type="ARBA" id="ARBA00023209"/>
    </source>
</evidence>
<evidence type="ECO:0000313" key="22">
    <source>
        <dbReference type="Proteomes" id="UP000824150"/>
    </source>
</evidence>
<protein>
    <recommendedName>
        <fullName evidence="11 13">Glycerol-3-phosphate dehydrogenase [NAD(P)+]</fullName>
        <ecNumber evidence="10 13">1.1.1.94</ecNumber>
    </recommendedName>
    <alternativeName>
        <fullName evidence="13">NAD(P)(+)-dependent glycerol-3-phosphate dehydrogenase</fullName>
    </alternativeName>
    <alternativeName>
        <fullName evidence="12 13">NAD(P)H-dependent dihydroxyacetone-phosphate reductase</fullName>
    </alternativeName>
</protein>
<dbReference type="GO" id="GO:0046167">
    <property type="term" value="P:glycerol-3-phosphate biosynthetic process"/>
    <property type="evidence" value="ECO:0007669"/>
    <property type="project" value="UniProtKB-UniRule"/>
</dbReference>
<dbReference type="Gene3D" id="1.10.1040.10">
    <property type="entry name" value="N-(1-d-carboxylethyl)-l-norvaline Dehydrogenase, domain 2"/>
    <property type="match status" value="1"/>
</dbReference>
<feature type="binding site" evidence="13">
    <location>
        <position position="108"/>
    </location>
    <ligand>
        <name>NADPH</name>
        <dbReference type="ChEBI" id="CHEBI:57783"/>
    </ligand>
</feature>
<feature type="binding site" evidence="13">
    <location>
        <position position="256"/>
    </location>
    <ligand>
        <name>sn-glycerol 3-phosphate</name>
        <dbReference type="ChEBI" id="CHEBI:57597"/>
    </ligand>
</feature>
<dbReference type="InterPro" id="IPR036291">
    <property type="entry name" value="NAD(P)-bd_dom_sf"/>
</dbReference>
<keyword evidence="5 13" id="KW-0520">NAD</keyword>
<dbReference type="NCBIfam" id="NF000940">
    <property type="entry name" value="PRK00094.1-2"/>
    <property type="match status" value="1"/>
</dbReference>
<evidence type="ECO:0000256" key="10">
    <source>
        <dbReference type="ARBA" id="ARBA00066687"/>
    </source>
</evidence>
<organism evidence="21 22">
    <name type="scientific">Candidatus Anaerobiospirillum merdipullorum</name>
    <dbReference type="NCBI Taxonomy" id="2838450"/>
    <lineage>
        <taxon>Bacteria</taxon>
        <taxon>Pseudomonadati</taxon>
        <taxon>Pseudomonadota</taxon>
        <taxon>Gammaproteobacteria</taxon>
        <taxon>Aeromonadales</taxon>
        <taxon>Succinivibrionaceae</taxon>
        <taxon>Anaerobiospirillum</taxon>
    </lineage>
</organism>
<comment type="caution">
    <text evidence="13">Lacks conserved residue(s) required for the propagation of feature annotation.</text>
</comment>
<keyword evidence="7 13" id="KW-0594">Phospholipid biosynthesis</keyword>
<dbReference type="NCBIfam" id="NF000939">
    <property type="entry name" value="PRK00094.1-1"/>
    <property type="match status" value="1"/>
</dbReference>
<dbReference type="GO" id="GO:0047952">
    <property type="term" value="F:glycerol-3-phosphate dehydrogenase [NAD(P)+] activity"/>
    <property type="evidence" value="ECO:0007669"/>
    <property type="project" value="UniProtKB-UniRule"/>
</dbReference>
<feature type="binding site" evidence="13">
    <location>
        <position position="141"/>
    </location>
    <ligand>
        <name>NADPH</name>
        <dbReference type="ChEBI" id="CHEBI:57783"/>
    </ligand>
</feature>
<evidence type="ECO:0000256" key="18">
    <source>
        <dbReference type="SAM" id="SignalP"/>
    </source>
</evidence>
<dbReference type="EC" id="1.1.1.94" evidence="10 13"/>